<evidence type="ECO:0000259" key="3">
    <source>
        <dbReference type="PROSITE" id="PS51186"/>
    </source>
</evidence>
<dbReference type="SUPFAM" id="SSF55729">
    <property type="entry name" value="Acyl-CoA N-acyltransferases (Nat)"/>
    <property type="match status" value="1"/>
</dbReference>
<dbReference type="PANTHER" id="PTHR43877:SF1">
    <property type="entry name" value="ACETYLTRANSFERASE"/>
    <property type="match status" value="1"/>
</dbReference>
<organism evidence="4 5">
    <name type="scientific">Paracoccus suum</name>
    <dbReference type="NCBI Taxonomy" id="2259340"/>
    <lineage>
        <taxon>Bacteria</taxon>
        <taxon>Pseudomonadati</taxon>
        <taxon>Pseudomonadota</taxon>
        <taxon>Alphaproteobacteria</taxon>
        <taxon>Rhodobacterales</taxon>
        <taxon>Paracoccaceae</taxon>
        <taxon>Paracoccus</taxon>
    </lineage>
</organism>
<dbReference type="KEGG" id="pars:DRW48_01745"/>
<name>A0A344PGT3_9RHOB</name>
<dbReference type="InterPro" id="IPR000182">
    <property type="entry name" value="GNAT_dom"/>
</dbReference>
<keyword evidence="1 4" id="KW-0808">Transferase</keyword>
<reference evidence="5" key="1">
    <citation type="submission" date="2018-07" db="EMBL/GenBank/DDBJ databases">
        <title>Genome sequencing of Paracoccus sp. SC2-6.</title>
        <authorList>
            <person name="Heo J."/>
            <person name="Kim S.-J."/>
            <person name="Kwon S.-W."/>
        </authorList>
    </citation>
    <scope>NUCLEOTIDE SEQUENCE [LARGE SCALE GENOMIC DNA]</scope>
    <source>
        <strain evidence="5">SC2-6</strain>
    </source>
</reference>
<dbReference type="GO" id="GO:0016747">
    <property type="term" value="F:acyltransferase activity, transferring groups other than amino-acyl groups"/>
    <property type="evidence" value="ECO:0007669"/>
    <property type="project" value="InterPro"/>
</dbReference>
<sequence>MPDPQVPAILAASEATWPSAEYAAAGGLRTGRAMGAGGRVGSTRAVGPWTPDDIIAAETQHHAWGQPALFRVFDGEDALAEALGARGYRPIRPTPILAAPVGALASQPVGKMTAFCLWPPLAVQRQIWAEGSIGPARQAVMDRAPQPKTSLLGRQDDRAAGAGFVAVHDKVAMLHALEVAPAFRRRGLGVALARKAAHWAAGEGARTLALAVSLDNSAACALYAAMGFTEAARYRYFQQPGTE</sequence>
<dbReference type="Proteomes" id="UP000252023">
    <property type="component" value="Chromosome"/>
</dbReference>
<feature type="domain" description="N-acetyltransferase" evidence="3">
    <location>
        <begin position="107"/>
        <end position="243"/>
    </location>
</feature>
<protein>
    <submittedName>
        <fullName evidence="4">GNAT family N-acetyltransferase</fullName>
    </submittedName>
</protein>
<dbReference type="InterPro" id="IPR016181">
    <property type="entry name" value="Acyl_CoA_acyltransferase"/>
</dbReference>
<keyword evidence="5" id="KW-1185">Reference proteome</keyword>
<evidence type="ECO:0000313" key="5">
    <source>
        <dbReference type="Proteomes" id="UP000252023"/>
    </source>
</evidence>
<proteinExistence type="predicted"/>
<evidence type="ECO:0000256" key="1">
    <source>
        <dbReference type="ARBA" id="ARBA00022679"/>
    </source>
</evidence>
<dbReference type="Gene3D" id="3.40.630.30">
    <property type="match status" value="1"/>
</dbReference>
<dbReference type="PANTHER" id="PTHR43877">
    <property type="entry name" value="AMINOALKYLPHOSPHONATE N-ACETYLTRANSFERASE-RELATED-RELATED"/>
    <property type="match status" value="1"/>
</dbReference>
<dbReference type="CDD" id="cd04301">
    <property type="entry name" value="NAT_SF"/>
    <property type="match status" value="1"/>
</dbReference>
<evidence type="ECO:0000313" key="4">
    <source>
        <dbReference type="EMBL" id="AXC48588.1"/>
    </source>
</evidence>
<dbReference type="Pfam" id="PF00583">
    <property type="entry name" value="Acetyltransf_1"/>
    <property type="match status" value="1"/>
</dbReference>
<dbReference type="EMBL" id="CP030918">
    <property type="protein sequence ID" value="AXC48588.1"/>
    <property type="molecule type" value="Genomic_DNA"/>
</dbReference>
<dbReference type="AlphaFoldDB" id="A0A344PGT3"/>
<dbReference type="PROSITE" id="PS51186">
    <property type="entry name" value="GNAT"/>
    <property type="match status" value="1"/>
</dbReference>
<dbReference type="InterPro" id="IPR050832">
    <property type="entry name" value="Bact_Acetyltransf"/>
</dbReference>
<dbReference type="OrthoDB" id="7301318at2"/>
<keyword evidence="2" id="KW-0012">Acyltransferase</keyword>
<gene>
    <name evidence="4" type="ORF">DRW48_01745</name>
</gene>
<accession>A0A344PGT3</accession>
<dbReference type="RefSeq" id="WP_114074907.1">
    <property type="nucleotide sequence ID" value="NZ_CP030918.1"/>
</dbReference>
<evidence type="ECO:0000256" key="2">
    <source>
        <dbReference type="ARBA" id="ARBA00023315"/>
    </source>
</evidence>